<accession>A0ABM1EZ08</accession>
<dbReference type="Pfam" id="PF16491">
    <property type="entry name" value="Peptidase_M48_N"/>
    <property type="match status" value="1"/>
</dbReference>
<evidence type="ECO:0000313" key="4">
    <source>
        <dbReference type="RefSeq" id="XP_014677429.1"/>
    </source>
</evidence>
<dbReference type="GeneID" id="106817284"/>
<proteinExistence type="predicted"/>
<dbReference type="RefSeq" id="XP_014677429.1">
    <property type="nucleotide sequence ID" value="XM_014821943.1"/>
</dbReference>
<evidence type="ECO:0000256" key="1">
    <source>
        <dbReference type="SAM" id="Phobius"/>
    </source>
</evidence>
<gene>
    <name evidence="4" type="primary">LOC106817284</name>
</gene>
<sequence length="88" mass="9989">MQAIALPLVALLITVIKFGGDYFFIYTWLFMFVTSLLLVTVYADFIAPLFDRYMPLRDGELRSSIEALAASIEFPLTKLYVVEGSKRS</sequence>
<dbReference type="Proteomes" id="UP000695022">
    <property type="component" value="Unplaced"/>
</dbReference>
<keyword evidence="4" id="KW-0378">Hydrolase</keyword>
<protein>
    <submittedName>
        <fullName evidence="4">CAAX prenyl protease 1 homolog</fullName>
    </submittedName>
</protein>
<evidence type="ECO:0000259" key="2">
    <source>
        <dbReference type="Pfam" id="PF16491"/>
    </source>
</evidence>
<keyword evidence="1" id="KW-0472">Membrane</keyword>
<dbReference type="PANTHER" id="PTHR10120">
    <property type="entry name" value="CAAX PRENYL PROTEASE 1"/>
    <property type="match status" value="1"/>
</dbReference>
<dbReference type="Gene3D" id="3.30.2010.10">
    <property type="entry name" value="Metalloproteases ('zincins'), catalytic domain"/>
    <property type="match status" value="1"/>
</dbReference>
<reference evidence="4" key="1">
    <citation type="submission" date="2025-08" db="UniProtKB">
        <authorList>
            <consortium name="RefSeq"/>
        </authorList>
    </citation>
    <scope>IDENTIFICATION</scope>
</reference>
<dbReference type="InterPro" id="IPR032456">
    <property type="entry name" value="Peptidase_M48_N"/>
</dbReference>
<feature type="domain" description="CAAX prenyl protease 1 N-terminal" evidence="2">
    <location>
        <begin position="2"/>
        <end position="51"/>
    </location>
</feature>
<keyword evidence="4" id="KW-0645">Protease</keyword>
<evidence type="ECO:0000313" key="3">
    <source>
        <dbReference type="Proteomes" id="UP000695022"/>
    </source>
</evidence>
<name>A0ABM1EZ08_PRICU</name>
<organism evidence="3 4">
    <name type="scientific">Priapulus caudatus</name>
    <name type="common">Priapulid worm</name>
    <dbReference type="NCBI Taxonomy" id="37621"/>
    <lineage>
        <taxon>Eukaryota</taxon>
        <taxon>Metazoa</taxon>
        <taxon>Ecdysozoa</taxon>
        <taxon>Scalidophora</taxon>
        <taxon>Priapulida</taxon>
        <taxon>Priapulimorpha</taxon>
        <taxon>Priapulimorphida</taxon>
        <taxon>Priapulidae</taxon>
        <taxon>Priapulus</taxon>
    </lineage>
</organism>
<dbReference type="GO" id="GO:0008233">
    <property type="term" value="F:peptidase activity"/>
    <property type="evidence" value="ECO:0007669"/>
    <property type="project" value="UniProtKB-KW"/>
</dbReference>
<keyword evidence="1" id="KW-0812">Transmembrane</keyword>
<feature type="transmembrane region" description="Helical" evidence="1">
    <location>
        <begin position="29"/>
        <end position="50"/>
    </location>
</feature>
<keyword evidence="1" id="KW-1133">Transmembrane helix</keyword>
<keyword evidence="3" id="KW-1185">Reference proteome</keyword>
<dbReference type="GO" id="GO:0006508">
    <property type="term" value="P:proteolysis"/>
    <property type="evidence" value="ECO:0007669"/>
    <property type="project" value="UniProtKB-KW"/>
</dbReference>